<dbReference type="STRING" id="74873.A0A084VW18"/>
<dbReference type="Proteomes" id="UP000030765">
    <property type="component" value="Unassembled WGS sequence"/>
</dbReference>
<accession>A0A084VW18</accession>
<comment type="similarity">
    <text evidence="1">Belongs to the CCDC25 family.</text>
</comment>
<evidence type="ECO:0000256" key="3">
    <source>
        <dbReference type="ARBA" id="ARBA00024214"/>
    </source>
</evidence>
<feature type="compositionally biased region" description="Basic and acidic residues" evidence="4">
    <location>
        <begin position="137"/>
        <end position="182"/>
    </location>
</feature>
<dbReference type="InterPro" id="IPR008532">
    <property type="entry name" value="NFACT_RNA-bd"/>
</dbReference>
<evidence type="ECO:0000313" key="7">
    <source>
        <dbReference type="EnsemblMetazoa" id="ASIC009827-PA"/>
    </source>
</evidence>
<feature type="domain" description="NFACT RNA-binding" evidence="5">
    <location>
        <begin position="1"/>
        <end position="111"/>
    </location>
</feature>
<dbReference type="EnsemblMetazoa" id="ASIC009827-RA">
    <property type="protein sequence ID" value="ASIC009827-PA"/>
    <property type="gene ID" value="ASIC009827"/>
</dbReference>
<dbReference type="OMA" id="YHDEKAV"/>
<comment type="subunit">
    <text evidence="3">Interacts (via cytoplasmic region) with ILK.</text>
</comment>
<dbReference type="VEuPathDB" id="VectorBase:ASIS021253"/>
<proteinExistence type="inferred from homology"/>
<evidence type="ECO:0000256" key="1">
    <source>
        <dbReference type="ARBA" id="ARBA00008998"/>
    </source>
</evidence>
<dbReference type="AlphaFoldDB" id="A0A084VW18"/>
<feature type="region of interest" description="Disordered" evidence="4">
    <location>
        <begin position="137"/>
        <end position="208"/>
    </location>
</feature>
<dbReference type="InterPro" id="IPR039730">
    <property type="entry name" value="Jlp2/Ccd25"/>
</dbReference>
<organism evidence="6">
    <name type="scientific">Anopheles sinensis</name>
    <name type="common">Mosquito</name>
    <dbReference type="NCBI Taxonomy" id="74873"/>
    <lineage>
        <taxon>Eukaryota</taxon>
        <taxon>Metazoa</taxon>
        <taxon>Ecdysozoa</taxon>
        <taxon>Arthropoda</taxon>
        <taxon>Hexapoda</taxon>
        <taxon>Insecta</taxon>
        <taxon>Pterygota</taxon>
        <taxon>Neoptera</taxon>
        <taxon>Endopterygota</taxon>
        <taxon>Diptera</taxon>
        <taxon>Nematocera</taxon>
        <taxon>Culicoidea</taxon>
        <taxon>Culicidae</taxon>
        <taxon>Anophelinae</taxon>
        <taxon>Anopheles</taxon>
    </lineage>
</organism>
<dbReference type="Pfam" id="PF05670">
    <property type="entry name" value="NFACT-R_1"/>
    <property type="match status" value="1"/>
</dbReference>
<reference evidence="6 8" key="1">
    <citation type="journal article" date="2014" name="BMC Genomics">
        <title>Genome sequence of Anopheles sinensis provides insight into genetics basis of mosquito competence for malaria parasites.</title>
        <authorList>
            <person name="Zhou D."/>
            <person name="Zhang D."/>
            <person name="Ding G."/>
            <person name="Shi L."/>
            <person name="Hou Q."/>
            <person name="Ye Y."/>
            <person name="Xu Y."/>
            <person name="Zhou H."/>
            <person name="Xiong C."/>
            <person name="Li S."/>
            <person name="Yu J."/>
            <person name="Hong S."/>
            <person name="Yu X."/>
            <person name="Zou P."/>
            <person name="Chen C."/>
            <person name="Chang X."/>
            <person name="Wang W."/>
            <person name="Lv Y."/>
            <person name="Sun Y."/>
            <person name="Ma L."/>
            <person name="Shen B."/>
            <person name="Zhu C."/>
        </authorList>
    </citation>
    <scope>NUCLEOTIDE SEQUENCE [LARGE SCALE GENOMIC DNA]</scope>
</reference>
<dbReference type="OrthoDB" id="200398at2759"/>
<reference evidence="7" key="2">
    <citation type="submission" date="2020-05" db="UniProtKB">
        <authorList>
            <consortium name="EnsemblMetazoa"/>
        </authorList>
    </citation>
    <scope>IDENTIFICATION</scope>
</reference>
<name>A0A084VW18_ANOSI</name>
<evidence type="ECO:0000256" key="2">
    <source>
        <dbReference type="ARBA" id="ARBA00016700"/>
    </source>
</evidence>
<dbReference type="PANTHER" id="PTHR13049:SF2">
    <property type="entry name" value="COILED-COIL DOMAIN-CONTAINING PROTEIN 25"/>
    <property type="match status" value="1"/>
</dbReference>
<dbReference type="PANTHER" id="PTHR13049">
    <property type="entry name" value="DUF814-RELATED"/>
    <property type="match status" value="1"/>
</dbReference>
<sequence>MVFYFTSNVVQPPVTLFMGLDKYENEDLIKWGWPEDVWFHVDKVSSAHVYLRLAPGQTLDDIPSTVLEDACQLVKANSINGNKMNNVDIVYTMWENLKKTPAMEVGQVSFHRDKEVRKFRVEKRSNEIMNRLNKTKREESVDFRAEREKRDALERADKKRVAREIREQEKEEEKRRQEEAELRSYNSLMKPENMSTNYDAGNESDEFM</sequence>
<evidence type="ECO:0000259" key="5">
    <source>
        <dbReference type="Pfam" id="PF05670"/>
    </source>
</evidence>
<dbReference type="EMBL" id="KE525164">
    <property type="protein sequence ID" value="KFB42162.1"/>
    <property type="molecule type" value="Genomic_DNA"/>
</dbReference>
<keyword evidence="8" id="KW-1185">Reference proteome</keyword>
<protein>
    <recommendedName>
        <fullName evidence="2">Coiled-coil domain-containing protein 25</fullName>
    </recommendedName>
</protein>
<dbReference type="VEuPathDB" id="VectorBase:ASIC009827"/>
<dbReference type="EMBL" id="ATLV01017375">
    <property type="status" value="NOT_ANNOTATED_CDS"/>
    <property type="molecule type" value="Genomic_DNA"/>
</dbReference>
<evidence type="ECO:0000313" key="8">
    <source>
        <dbReference type="Proteomes" id="UP000030765"/>
    </source>
</evidence>
<evidence type="ECO:0000256" key="4">
    <source>
        <dbReference type="SAM" id="MobiDB-lite"/>
    </source>
</evidence>
<evidence type="ECO:0000313" key="6">
    <source>
        <dbReference type="EMBL" id="KFB42162.1"/>
    </source>
</evidence>
<gene>
    <name evidence="6" type="ORF">ZHAS_00009827</name>
</gene>